<keyword evidence="9 20" id="KW-0904">Protein phosphatase</keyword>
<dbReference type="InterPro" id="IPR015655">
    <property type="entry name" value="PP2C"/>
</dbReference>
<dbReference type="GeneTree" id="ENSGT00940000156368"/>
<dbReference type="InterPro" id="IPR001932">
    <property type="entry name" value="PPM-type_phosphatase-like_dom"/>
</dbReference>
<evidence type="ECO:0000256" key="15">
    <source>
        <dbReference type="ARBA" id="ARBA00040842"/>
    </source>
</evidence>
<dbReference type="SMART" id="SM00332">
    <property type="entry name" value="PP2Cc"/>
    <property type="match status" value="1"/>
</dbReference>
<comment type="cofactor">
    <cofactor evidence="2">
        <name>Mg(2+)</name>
        <dbReference type="ChEBI" id="CHEBI:18420"/>
    </cofactor>
</comment>
<reference evidence="22" key="1">
    <citation type="submission" date="2025-08" db="UniProtKB">
        <authorList>
            <consortium name="Ensembl"/>
        </authorList>
    </citation>
    <scope>IDENTIFICATION</scope>
</reference>
<dbReference type="AlphaFoldDB" id="S4RMG3"/>
<evidence type="ECO:0000256" key="18">
    <source>
        <dbReference type="ARBA" id="ARBA00043921"/>
    </source>
</evidence>
<evidence type="ECO:0000256" key="19">
    <source>
        <dbReference type="ARBA" id="ARBA00048892"/>
    </source>
</evidence>
<evidence type="ECO:0000256" key="5">
    <source>
        <dbReference type="ARBA" id="ARBA00022723"/>
    </source>
</evidence>
<sequence length="451" mass="50136">QVDGILRTDEFECELEREFRGGTVLSLHSNQLAANTPVEDRRTAATCLHTGGLLVGVFDGHGGSTCAQAVSERLFGYVASALLPQHTLLNLEAAAEAREAALQPELLRWHGPAPGGTARTHYSESLRTFWQELIDLDNGEGLGVRDALITAFKRLDSDISLEAQVPWEHPSLARKARRTAFSGCTACVAHVHGPDLHVANVGDSRAVLGVRRADGSWSALSLTNDHSAQNEKEVARLRAEHPMKERKTVVRGGRLLGLLMPTRAFGDVRFKWSVELQRRVLDETGYAGRQYFFPPNYHTPPYLTAKPEITHHRLRPQDEFVVLATDGLWEVMHRQEVVRLVGEHLDRAPSRPALQPLPRGRPLTLADMLALLQARKAALAPTDGWDRNPATLLVRHAVGRGEWGGVEPDRLARMLALPEDMARLHRDDITLTVLRMDTHAAARYHHHARDE</sequence>
<evidence type="ECO:0000256" key="20">
    <source>
        <dbReference type="RuleBase" id="RU003465"/>
    </source>
</evidence>
<dbReference type="PANTHER" id="PTHR13832:SF627">
    <property type="entry name" value="[PYRUVATE DEHYDROGENASE [ACETYL-TRANSFERRING]]-PHOSPHATASE 1, MITOCHONDRIAL"/>
    <property type="match status" value="1"/>
</dbReference>
<comment type="cofactor">
    <cofactor evidence="1">
        <name>Mn(2+)</name>
        <dbReference type="ChEBI" id="CHEBI:29035"/>
    </cofactor>
</comment>
<dbReference type="OMA" id="AGHTCAH"/>
<evidence type="ECO:0000256" key="4">
    <source>
        <dbReference type="ARBA" id="ARBA00006702"/>
    </source>
</evidence>
<dbReference type="PANTHER" id="PTHR13832">
    <property type="entry name" value="PROTEIN PHOSPHATASE 2C"/>
    <property type="match status" value="1"/>
</dbReference>
<dbReference type="Gene3D" id="3.60.40.10">
    <property type="entry name" value="PPM-type phosphatase domain"/>
    <property type="match status" value="1"/>
</dbReference>
<evidence type="ECO:0000256" key="14">
    <source>
        <dbReference type="ARBA" id="ARBA00038972"/>
    </source>
</evidence>
<keyword evidence="8" id="KW-0460">Magnesium</keyword>
<protein>
    <recommendedName>
        <fullName evidence="15">[Pyruvate dehydrogenase [acetyl-transferring]]-phosphatase 1, mitochondrial</fullName>
        <ecNumber evidence="14">3.1.3.43</ecNumber>
    </recommendedName>
    <alternativeName>
        <fullName evidence="17">Protein phosphatase 2C</fullName>
    </alternativeName>
    <alternativeName>
        <fullName evidence="16">Pyruvate dehydrogenase phosphatase catalytic subunit 1</fullName>
    </alternativeName>
</protein>
<dbReference type="EC" id="3.1.3.43" evidence="14"/>
<keyword evidence="10" id="KW-0809">Transit peptide</keyword>
<dbReference type="GO" id="GO:0046872">
    <property type="term" value="F:metal ion binding"/>
    <property type="evidence" value="ECO:0007669"/>
    <property type="project" value="UniProtKB-KW"/>
</dbReference>
<feature type="domain" description="PPM-type phosphatase" evidence="21">
    <location>
        <begin position="24"/>
        <end position="436"/>
    </location>
</feature>
<accession>S4RMG3</accession>
<evidence type="ECO:0000256" key="6">
    <source>
        <dbReference type="ARBA" id="ARBA00022801"/>
    </source>
</evidence>
<evidence type="ECO:0000256" key="16">
    <source>
        <dbReference type="ARBA" id="ARBA00041690"/>
    </source>
</evidence>
<evidence type="ECO:0000256" key="11">
    <source>
        <dbReference type="ARBA" id="ARBA00022990"/>
    </source>
</evidence>
<comment type="catalytic activity">
    <reaction evidence="19">
        <text>O-phospho-L-seryl-[pyruvate dehydrogenase E1 alpha subunit] + H2O = L-seryl-[pyruvate dehydrogenase E1 alpha subunit] + phosphate</text>
        <dbReference type="Rhea" id="RHEA:12669"/>
        <dbReference type="Rhea" id="RHEA-COMP:13689"/>
        <dbReference type="Rhea" id="RHEA-COMP:13690"/>
        <dbReference type="ChEBI" id="CHEBI:15377"/>
        <dbReference type="ChEBI" id="CHEBI:29999"/>
        <dbReference type="ChEBI" id="CHEBI:43474"/>
        <dbReference type="ChEBI" id="CHEBI:83421"/>
        <dbReference type="EC" id="3.1.3.43"/>
    </reaction>
    <physiologicalReaction direction="left-to-right" evidence="19">
        <dbReference type="Rhea" id="RHEA:12670"/>
    </physiologicalReaction>
</comment>
<dbReference type="InterPro" id="IPR000222">
    <property type="entry name" value="PP2C_BS"/>
</dbReference>
<organism evidence="22">
    <name type="scientific">Petromyzon marinus</name>
    <name type="common">Sea lamprey</name>
    <dbReference type="NCBI Taxonomy" id="7757"/>
    <lineage>
        <taxon>Eukaryota</taxon>
        <taxon>Metazoa</taxon>
        <taxon>Chordata</taxon>
        <taxon>Craniata</taxon>
        <taxon>Vertebrata</taxon>
        <taxon>Cyclostomata</taxon>
        <taxon>Hyperoartia</taxon>
        <taxon>Petromyzontiformes</taxon>
        <taxon>Petromyzontidae</taxon>
        <taxon>Petromyzon</taxon>
    </lineage>
</organism>
<comment type="similarity">
    <text evidence="4 20">Belongs to the PP2C family.</text>
</comment>
<dbReference type="PROSITE" id="PS51746">
    <property type="entry name" value="PPM_2"/>
    <property type="match status" value="1"/>
</dbReference>
<dbReference type="STRING" id="7757.ENSPMAP00000006399"/>
<proteinExistence type="inferred from homology"/>
<evidence type="ECO:0000313" key="22">
    <source>
        <dbReference type="Ensembl" id="ENSPMAP00000006399.1"/>
    </source>
</evidence>
<keyword evidence="7" id="KW-0106">Calcium</keyword>
<evidence type="ECO:0000256" key="3">
    <source>
        <dbReference type="ARBA" id="ARBA00004173"/>
    </source>
</evidence>
<dbReference type="Ensembl" id="ENSPMAT00000006428.1">
    <property type="protein sequence ID" value="ENSPMAP00000006399.1"/>
    <property type="gene ID" value="ENSPMAG00000005795.1"/>
</dbReference>
<reference evidence="22" key="2">
    <citation type="submission" date="2025-09" db="UniProtKB">
        <authorList>
            <consortium name="Ensembl"/>
        </authorList>
    </citation>
    <scope>IDENTIFICATION</scope>
</reference>
<dbReference type="PROSITE" id="PS01032">
    <property type="entry name" value="PPM_1"/>
    <property type="match status" value="1"/>
</dbReference>
<evidence type="ECO:0000256" key="17">
    <source>
        <dbReference type="ARBA" id="ARBA00041989"/>
    </source>
</evidence>
<evidence type="ECO:0000256" key="8">
    <source>
        <dbReference type="ARBA" id="ARBA00022842"/>
    </source>
</evidence>
<evidence type="ECO:0000256" key="9">
    <source>
        <dbReference type="ARBA" id="ARBA00022912"/>
    </source>
</evidence>
<evidence type="ECO:0000259" key="21">
    <source>
        <dbReference type="PROSITE" id="PS51746"/>
    </source>
</evidence>
<evidence type="ECO:0000256" key="12">
    <source>
        <dbReference type="ARBA" id="ARBA00023128"/>
    </source>
</evidence>
<dbReference type="GO" id="GO:0004741">
    <property type="term" value="F:[pyruvate dehydrogenase (acetyl-transferring)]-phosphatase activity"/>
    <property type="evidence" value="ECO:0007669"/>
    <property type="project" value="UniProtKB-EC"/>
</dbReference>
<dbReference type="Pfam" id="PF00481">
    <property type="entry name" value="PP2C"/>
    <property type="match status" value="1"/>
</dbReference>
<comment type="subunit">
    <text evidence="13">Heterodimer of a catalytic (PDP1) and a regulatory (PDPR) subunit.</text>
</comment>
<comment type="subcellular location">
    <subcellularLocation>
        <location evidence="3">Mitochondrion</location>
    </subcellularLocation>
</comment>
<dbReference type="SUPFAM" id="SSF81606">
    <property type="entry name" value="PP2C-like"/>
    <property type="match status" value="1"/>
</dbReference>
<evidence type="ECO:0000256" key="13">
    <source>
        <dbReference type="ARBA" id="ARBA00038577"/>
    </source>
</evidence>
<evidence type="ECO:0000256" key="2">
    <source>
        <dbReference type="ARBA" id="ARBA00001946"/>
    </source>
</evidence>
<dbReference type="CDD" id="cd00143">
    <property type="entry name" value="PP2Cc"/>
    <property type="match status" value="1"/>
</dbReference>
<evidence type="ECO:0000256" key="1">
    <source>
        <dbReference type="ARBA" id="ARBA00001936"/>
    </source>
</evidence>
<keyword evidence="5" id="KW-0479">Metal-binding</keyword>
<keyword evidence="12" id="KW-0496">Mitochondrion</keyword>
<name>S4RMG3_PETMA</name>
<keyword evidence="11" id="KW-0007">Acetylation</keyword>
<dbReference type="GO" id="GO:0005739">
    <property type="term" value="C:mitochondrion"/>
    <property type="evidence" value="ECO:0007669"/>
    <property type="project" value="UniProtKB-SubCell"/>
</dbReference>
<dbReference type="InterPro" id="IPR036457">
    <property type="entry name" value="PPM-type-like_dom_sf"/>
</dbReference>
<dbReference type="HOGENOM" id="CLU_021928_0_0_1"/>
<comment type="function">
    <text evidence="18">Mitochondrial enzyme that catalyzes the dephosphorylation and concomitant reactivation of the alpha subunit of the E1 component of the pyruvate dehydrogenase complex (PDC), thereby stimulating the conversion of pyruvate into acetyl-CoA.</text>
</comment>
<evidence type="ECO:0000256" key="10">
    <source>
        <dbReference type="ARBA" id="ARBA00022946"/>
    </source>
</evidence>
<keyword evidence="6 20" id="KW-0378">Hydrolase</keyword>
<evidence type="ECO:0000256" key="7">
    <source>
        <dbReference type="ARBA" id="ARBA00022837"/>
    </source>
</evidence>